<protein>
    <recommendedName>
        <fullName evidence="1">DNA mimic protein DMP19 C-terminal domain-containing protein</fullName>
    </recommendedName>
</protein>
<accession>A0A1H6QUN8</accession>
<evidence type="ECO:0000259" key="1">
    <source>
        <dbReference type="Pfam" id="PF14300"/>
    </source>
</evidence>
<gene>
    <name evidence="2" type="ORF">SAMN05660918_0801</name>
</gene>
<dbReference type="Gene3D" id="1.20.1420.60">
    <property type="match status" value="1"/>
</dbReference>
<dbReference type="Pfam" id="PF14300">
    <property type="entry name" value="DMP19"/>
    <property type="match status" value="1"/>
</dbReference>
<keyword evidence="3" id="KW-1185">Reference proteome</keyword>
<sequence length="151" mass="17397">MQNIETILKLEDEIAIIEAVGTHIWAKKETGDLNHSELTFVYVDIFEAAMNEGGLHYFFNTESGDFAAEIIQAYKDINATKTATLITKAFQLFTVKYTAITEDRKKVIEKLDEKIISGWEDLDEIFFSEEEEDVVNLIVEYIKKNKNKFCN</sequence>
<dbReference type="Proteomes" id="UP000199702">
    <property type="component" value="Unassembled WGS sequence"/>
</dbReference>
<dbReference type="RefSeq" id="WP_091308321.1">
    <property type="nucleotide sequence ID" value="NZ_CBCSJU010000001.1"/>
</dbReference>
<dbReference type="EMBL" id="FNYA01000001">
    <property type="protein sequence ID" value="SEI47349.1"/>
    <property type="molecule type" value="Genomic_DNA"/>
</dbReference>
<proteinExistence type="predicted"/>
<dbReference type="AlphaFoldDB" id="A0A1H6QUN8"/>
<feature type="domain" description="DNA mimic protein DMP19 C-terminal" evidence="1">
    <location>
        <begin position="32"/>
        <end position="145"/>
    </location>
</feature>
<reference evidence="3" key="1">
    <citation type="submission" date="2016-10" db="EMBL/GenBank/DDBJ databases">
        <authorList>
            <person name="Varghese N."/>
            <person name="Submissions S."/>
        </authorList>
    </citation>
    <scope>NUCLEOTIDE SEQUENCE [LARGE SCALE GENOMIC DNA]</scope>
    <source>
        <strain evidence="3">DSM 17934</strain>
    </source>
</reference>
<dbReference type="OrthoDB" id="7989464at2"/>
<organism evidence="2 3">
    <name type="scientific">Flavobacterium terrigena</name>
    <dbReference type="NCBI Taxonomy" id="402734"/>
    <lineage>
        <taxon>Bacteria</taxon>
        <taxon>Pseudomonadati</taxon>
        <taxon>Bacteroidota</taxon>
        <taxon>Flavobacteriia</taxon>
        <taxon>Flavobacteriales</taxon>
        <taxon>Flavobacteriaceae</taxon>
        <taxon>Flavobacterium</taxon>
    </lineage>
</organism>
<evidence type="ECO:0000313" key="3">
    <source>
        <dbReference type="Proteomes" id="UP000199702"/>
    </source>
</evidence>
<dbReference type="STRING" id="402734.SAMN05660918_0801"/>
<name>A0A1H6QUN8_9FLAO</name>
<evidence type="ECO:0000313" key="2">
    <source>
        <dbReference type="EMBL" id="SEI47349.1"/>
    </source>
</evidence>
<dbReference type="InterPro" id="IPR025402">
    <property type="entry name" value="DMP19_C"/>
</dbReference>